<feature type="transmembrane region" description="Helical" evidence="6">
    <location>
        <begin position="39"/>
        <end position="65"/>
    </location>
</feature>
<keyword evidence="4 6" id="KW-1133">Transmembrane helix</keyword>
<feature type="transmembrane region" description="Helical" evidence="6">
    <location>
        <begin position="499"/>
        <end position="524"/>
    </location>
</feature>
<dbReference type="GO" id="GO:0005886">
    <property type="term" value="C:plasma membrane"/>
    <property type="evidence" value="ECO:0007669"/>
    <property type="project" value="TreeGrafter"/>
</dbReference>
<dbReference type="Gene3D" id="1.20.1250.20">
    <property type="entry name" value="MFS general substrate transporter like domains"/>
    <property type="match status" value="1"/>
</dbReference>
<keyword evidence="3 6" id="KW-0812">Transmembrane</keyword>
<dbReference type="FunFam" id="1.20.1250.20:FF:000196">
    <property type="entry name" value="MFS toxin efflux pump (AflT)"/>
    <property type="match status" value="1"/>
</dbReference>
<evidence type="ECO:0000313" key="8">
    <source>
        <dbReference type="EMBL" id="PVI07065.1"/>
    </source>
</evidence>
<dbReference type="CDD" id="cd17502">
    <property type="entry name" value="MFS_Azr1_MDR_like"/>
    <property type="match status" value="1"/>
</dbReference>
<feature type="transmembrane region" description="Helical" evidence="6">
    <location>
        <begin position="107"/>
        <end position="126"/>
    </location>
</feature>
<dbReference type="Proteomes" id="UP000244855">
    <property type="component" value="Unassembled WGS sequence"/>
</dbReference>
<sequence>MASSDKPTSDASPTHAADHADVLPEDEIDESEYPKGMRFWSIVVALVLSIFLASLDLTIISTAIPTITEQFQSLADVGWYASALFLPVAATQSMWGKAFKYFSVKLVFMFSIFIFEVGSLICAVAPNSEAFIAGRAITGAGVAGTFSGCYIIIAFSTPPKTRPAMTSILGATYAVASIVGPLIGGAFTNGVSWRWCFYINLPFGGLAAAAILFSFKPPRAADPVKAPLKEKLIQMDILGTALIMASVVCYLLALQWGGIAKSWSDADVIGCLVGFGLLAIAFAVNEWWMGEKALVHPTYLRHRIVMSGCLYSFFVAGGFYILLFYLPIYFQAVKGASAVSSGIRLLPLILGMTLSQIVIGVTITVTGIWNPFQLMGAALLTIGSGLLFTLKVDSSAGHWIGYQIVAGIGLGTGFNVPIIVTQRIVKASDVSTATAVVLFFQSLGGALIVAAGQSIFQNELIAKLAQTNPEILPVSVASADATSLRHLFNDQQLEGIKEAYVYGISMSYALSIAVAAVGTLFALVPKFGRLPAQSNTTTAPVEKIESLVKEK</sequence>
<evidence type="ECO:0000256" key="5">
    <source>
        <dbReference type="ARBA" id="ARBA00023136"/>
    </source>
</evidence>
<name>A0A2V1ECT6_9PLEO</name>
<feature type="transmembrane region" description="Helical" evidence="6">
    <location>
        <begin position="342"/>
        <end position="365"/>
    </location>
</feature>
<keyword evidence="2" id="KW-0813">Transport</keyword>
<feature type="transmembrane region" description="Helical" evidence="6">
    <location>
        <begin position="197"/>
        <end position="215"/>
    </location>
</feature>
<evidence type="ECO:0000256" key="1">
    <source>
        <dbReference type="ARBA" id="ARBA00004141"/>
    </source>
</evidence>
<dbReference type="PANTHER" id="PTHR23501:SF177">
    <property type="entry name" value="MAJOR FACILITATOR SUPERFAMILY (MFS) PROFILE DOMAIN-CONTAINING PROTEIN-RELATED"/>
    <property type="match status" value="1"/>
</dbReference>
<reference evidence="8 9" key="1">
    <citation type="journal article" date="2018" name="Sci. Rep.">
        <title>Comparative genomics provides insights into the lifestyle and reveals functional heterogeneity of dark septate endophytic fungi.</title>
        <authorList>
            <person name="Knapp D.G."/>
            <person name="Nemeth J.B."/>
            <person name="Barry K."/>
            <person name="Hainaut M."/>
            <person name="Henrissat B."/>
            <person name="Johnson J."/>
            <person name="Kuo A."/>
            <person name="Lim J.H.P."/>
            <person name="Lipzen A."/>
            <person name="Nolan M."/>
            <person name="Ohm R.A."/>
            <person name="Tamas L."/>
            <person name="Grigoriev I.V."/>
            <person name="Spatafora J.W."/>
            <person name="Nagy L.G."/>
            <person name="Kovacs G.M."/>
        </authorList>
    </citation>
    <scope>NUCLEOTIDE SEQUENCE [LARGE SCALE GENOMIC DNA]</scope>
    <source>
        <strain evidence="8 9">DSE2036</strain>
    </source>
</reference>
<feature type="transmembrane region" description="Helical" evidence="6">
    <location>
        <begin position="396"/>
        <end position="420"/>
    </location>
</feature>
<dbReference type="InterPro" id="IPR036259">
    <property type="entry name" value="MFS_trans_sf"/>
</dbReference>
<evidence type="ECO:0000256" key="4">
    <source>
        <dbReference type="ARBA" id="ARBA00022989"/>
    </source>
</evidence>
<dbReference type="SUPFAM" id="SSF103473">
    <property type="entry name" value="MFS general substrate transporter"/>
    <property type="match status" value="1"/>
</dbReference>
<comment type="subcellular location">
    <subcellularLocation>
        <location evidence="1">Membrane</location>
        <topology evidence="1">Multi-pass membrane protein</topology>
    </subcellularLocation>
</comment>
<proteinExistence type="predicted"/>
<accession>A0A2V1ECT6</accession>
<dbReference type="EMBL" id="KZ805305">
    <property type="protein sequence ID" value="PVI07065.1"/>
    <property type="molecule type" value="Genomic_DNA"/>
</dbReference>
<dbReference type="GO" id="GO:0022857">
    <property type="term" value="F:transmembrane transporter activity"/>
    <property type="evidence" value="ECO:0007669"/>
    <property type="project" value="InterPro"/>
</dbReference>
<feature type="transmembrane region" description="Helical" evidence="6">
    <location>
        <begin position="132"/>
        <end position="156"/>
    </location>
</feature>
<evidence type="ECO:0000313" key="9">
    <source>
        <dbReference type="Proteomes" id="UP000244855"/>
    </source>
</evidence>
<feature type="transmembrane region" description="Helical" evidence="6">
    <location>
        <begin position="168"/>
        <end position="191"/>
    </location>
</feature>
<dbReference type="FunFam" id="1.20.1720.10:FF:000012">
    <property type="entry name" value="MFS toxin efflux pump (AflT)"/>
    <property type="match status" value="1"/>
</dbReference>
<feature type="transmembrane region" description="Helical" evidence="6">
    <location>
        <begin position="309"/>
        <end position="330"/>
    </location>
</feature>
<dbReference type="PROSITE" id="PS50850">
    <property type="entry name" value="MFS"/>
    <property type="match status" value="1"/>
</dbReference>
<dbReference type="OrthoDB" id="10021397at2759"/>
<evidence type="ECO:0000259" key="7">
    <source>
        <dbReference type="PROSITE" id="PS50850"/>
    </source>
</evidence>
<organism evidence="8 9">
    <name type="scientific">Periconia macrospinosa</name>
    <dbReference type="NCBI Taxonomy" id="97972"/>
    <lineage>
        <taxon>Eukaryota</taxon>
        <taxon>Fungi</taxon>
        <taxon>Dikarya</taxon>
        <taxon>Ascomycota</taxon>
        <taxon>Pezizomycotina</taxon>
        <taxon>Dothideomycetes</taxon>
        <taxon>Pleosporomycetidae</taxon>
        <taxon>Pleosporales</taxon>
        <taxon>Massarineae</taxon>
        <taxon>Periconiaceae</taxon>
        <taxon>Periconia</taxon>
    </lineage>
</organism>
<feature type="transmembrane region" description="Helical" evidence="6">
    <location>
        <begin position="268"/>
        <end position="288"/>
    </location>
</feature>
<feature type="transmembrane region" description="Helical" evidence="6">
    <location>
        <begin position="77"/>
        <end position="95"/>
    </location>
</feature>
<dbReference type="PANTHER" id="PTHR23501">
    <property type="entry name" value="MAJOR FACILITATOR SUPERFAMILY"/>
    <property type="match status" value="1"/>
</dbReference>
<keyword evidence="5 6" id="KW-0472">Membrane</keyword>
<dbReference type="InterPro" id="IPR020846">
    <property type="entry name" value="MFS_dom"/>
</dbReference>
<feature type="transmembrane region" description="Helical" evidence="6">
    <location>
        <begin position="236"/>
        <end position="256"/>
    </location>
</feature>
<protein>
    <submittedName>
        <fullName evidence="8">Major facilitator superfamily transporter</fullName>
    </submittedName>
</protein>
<evidence type="ECO:0000256" key="2">
    <source>
        <dbReference type="ARBA" id="ARBA00022448"/>
    </source>
</evidence>
<dbReference type="Pfam" id="PF07690">
    <property type="entry name" value="MFS_1"/>
    <property type="match status" value="1"/>
</dbReference>
<feature type="domain" description="Major facilitator superfamily (MFS) profile" evidence="7">
    <location>
        <begin position="42"/>
        <end position="530"/>
    </location>
</feature>
<gene>
    <name evidence="8" type="ORF">DM02DRAFT_609040</name>
</gene>
<evidence type="ECO:0000256" key="3">
    <source>
        <dbReference type="ARBA" id="ARBA00022692"/>
    </source>
</evidence>
<dbReference type="InterPro" id="IPR011701">
    <property type="entry name" value="MFS"/>
</dbReference>
<evidence type="ECO:0000256" key="6">
    <source>
        <dbReference type="SAM" id="Phobius"/>
    </source>
</evidence>
<dbReference type="Gene3D" id="1.20.1720.10">
    <property type="entry name" value="Multidrug resistance protein D"/>
    <property type="match status" value="1"/>
</dbReference>
<feature type="transmembrane region" description="Helical" evidence="6">
    <location>
        <begin position="432"/>
        <end position="456"/>
    </location>
</feature>
<keyword evidence="9" id="KW-1185">Reference proteome</keyword>
<dbReference type="AlphaFoldDB" id="A0A2V1ECT6"/>